<evidence type="ECO:0000313" key="1">
    <source>
        <dbReference type="EMBL" id="KPM05586.1"/>
    </source>
</evidence>
<reference evidence="1 2" key="1">
    <citation type="journal article" date="2015" name="Parasit. Vectors">
        <title>Draft genome of the scabies mite.</title>
        <authorList>
            <person name="Rider S.D.Jr."/>
            <person name="Morgan M.S."/>
            <person name="Arlian L.G."/>
        </authorList>
    </citation>
    <scope>NUCLEOTIDE SEQUENCE [LARGE SCALE GENOMIC DNA]</scope>
    <source>
        <strain evidence="1">Arlian Lab</strain>
    </source>
</reference>
<comment type="caution">
    <text evidence="1">The sequence shown here is derived from an EMBL/GenBank/DDBJ whole genome shotgun (WGS) entry which is preliminary data.</text>
</comment>
<name>A0A132A3M0_SARSC</name>
<dbReference type="Proteomes" id="UP000616769">
    <property type="component" value="Unassembled WGS sequence"/>
</dbReference>
<accession>A0A132A3M0</accession>
<proteinExistence type="predicted"/>
<evidence type="ECO:0000313" key="2">
    <source>
        <dbReference type="Proteomes" id="UP000616769"/>
    </source>
</evidence>
<dbReference type="EMBL" id="JXLN01010368">
    <property type="protein sequence ID" value="KPM05586.1"/>
    <property type="molecule type" value="Genomic_DNA"/>
</dbReference>
<gene>
    <name evidence="1" type="ORF">QR98_0040510</name>
</gene>
<dbReference type="AlphaFoldDB" id="A0A132A3M0"/>
<protein>
    <submittedName>
        <fullName evidence="1">Uncharacterized protein</fullName>
    </submittedName>
</protein>
<organism evidence="1 2">
    <name type="scientific">Sarcoptes scabiei</name>
    <name type="common">Itch mite</name>
    <name type="synonym">Acarus scabiei</name>
    <dbReference type="NCBI Taxonomy" id="52283"/>
    <lineage>
        <taxon>Eukaryota</taxon>
        <taxon>Metazoa</taxon>
        <taxon>Ecdysozoa</taxon>
        <taxon>Arthropoda</taxon>
        <taxon>Chelicerata</taxon>
        <taxon>Arachnida</taxon>
        <taxon>Acari</taxon>
        <taxon>Acariformes</taxon>
        <taxon>Sarcoptiformes</taxon>
        <taxon>Astigmata</taxon>
        <taxon>Psoroptidia</taxon>
        <taxon>Sarcoptoidea</taxon>
        <taxon>Sarcoptidae</taxon>
        <taxon>Sarcoptinae</taxon>
        <taxon>Sarcoptes</taxon>
    </lineage>
</organism>
<dbReference type="VEuPathDB" id="VectorBase:SSCA003090"/>
<sequence length="72" mass="8182">MFNQTLTTFFLRSNFSAIAAIFSPDGLGWTEKYASNDRFSGAAIDVRLRFLSRDGKTQMSRVVSRAIRFLRA</sequence>